<accession>A0A382MUF8</accession>
<name>A0A382MUF8_9ZZZZ</name>
<dbReference type="Pfam" id="PF08757">
    <property type="entry name" value="CotH"/>
    <property type="match status" value="1"/>
</dbReference>
<feature type="non-terminal residue" evidence="2">
    <location>
        <position position="377"/>
    </location>
</feature>
<sequence>DYWILEVFVGNFDWLANNMKYFRPQSGEDKWRWLLWDVDHGLGMDYTYDGVSWGDPEIDYLDWSTGLDGPRIWNGNNNRIIRAILRNDQGRVDFINRIADLLNTAFLNENLFEVIDSLENILSLDMEFHAERWGGNMNNWFTGIQNVKNYILERQSHITSHIKNKFDLDTTFQVTLEIEPYNSGSIQINSISLSNFPWTGTYFSNVPITITANPSPGFEILQWDGTNIVANTIVLDSLEHDTTFTVILAPVSNHSLVINEFLARNNGSCFDNYGEADDFIELYNGTDTTVILNGMMITDDPTGSSNIFTISDTSLVSLLPGEFKVFWADNDTAQGFDHLNFQLDGDGEQIYLFNDSGTSVLDSILFDEQAIDISFGR</sequence>
<feature type="non-terminal residue" evidence="2">
    <location>
        <position position="1"/>
    </location>
</feature>
<dbReference type="Pfam" id="PF00932">
    <property type="entry name" value="LTD"/>
    <property type="match status" value="1"/>
</dbReference>
<dbReference type="InterPro" id="IPR014867">
    <property type="entry name" value="Spore_coat_CotH_CotH2/3/7"/>
</dbReference>
<protein>
    <recommendedName>
        <fullName evidence="1">LTD domain-containing protein</fullName>
    </recommendedName>
</protein>
<gene>
    <name evidence="2" type="ORF">METZ01_LOCUS305230</name>
</gene>
<evidence type="ECO:0000313" key="2">
    <source>
        <dbReference type="EMBL" id="SVC52376.1"/>
    </source>
</evidence>
<reference evidence="2" key="1">
    <citation type="submission" date="2018-05" db="EMBL/GenBank/DDBJ databases">
        <authorList>
            <person name="Lanie J.A."/>
            <person name="Ng W.-L."/>
            <person name="Kazmierczak K.M."/>
            <person name="Andrzejewski T.M."/>
            <person name="Davidsen T.M."/>
            <person name="Wayne K.J."/>
            <person name="Tettelin H."/>
            <person name="Glass J.I."/>
            <person name="Rusch D."/>
            <person name="Podicherti R."/>
            <person name="Tsui H.-C.T."/>
            <person name="Winkler M.E."/>
        </authorList>
    </citation>
    <scope>NUCLEOTIDE SEQUENCE</scope>
</reference>
<dbReference type="InterPro" id="IPR036415">
    <property type="entry name" value="Lamin_tail_dom_sf"/>
</dbReference>
<dbReference type="InterPro" id="IPR001322">
    <property type="entry name" value="Lamin_tail_dom"/>
</dbReference>
<organism evidence="2">
    <name type="scientific">marine metagenome</name>
    <dbReference type="NCBI Taxonomy" id="408172"/>
    <lineage>
        <taxon>unclassified sequences</taxon>
        <taxon>metagenomes</taxon>
        <taxon>ecological metagenomes</taxon>
    </lineage>
</organism>
<dbReference type="SUPFAM" id="SSF74853">
    <property type="entry name" value="Lamin A/C globular tail domain"/>
    <property type="match status" value="1"/>
</dbReference>
<feature type="domain" description="LTD" evidence="1">
    <location>
        <begin position="243"/>
        <end position="372"/>
    </location>
</feature>
<proteinExistence type="predicted"/>
<dbReference type="EMBL" id="UINC01095918">
    <property type="protein sequence ID" value="SVC52376.1"/>
    <property type="molecule type" value="Genomic_DNA"/>
</dbReference>
<dbReference type="AlphaFoldDB" id="A0A382MUF8"/>
<evidence type="ECO:0000259" key="1">
    <source>
        <dbReference type="PROSITE" id="PS51841"/>
    </source>
</evidence>
<dbReference type="PROSITE" id="PS51841">
    <property type="entry name" value="LTD"/>
    <property type="match status" value="1"/>
</dbReference>